<gene>
    <name evidence="2" type="ORF">KC19_6G202000</name>
</gene>
<keyword evidence="1" id="KW-0732">Signal</keyword>
<reference evidence="2 3" key="1">
    <citation type="submission" date="2020-06" db="EMBL/GenBank/DDBJ databases">
        <title>WGS assembly of Ceratodon purpureus strain R40.</title>
        <authorList>
            <person name="Carey S.B."/>
            <person name="Jenkins J."/>
            <person name="Shu S."/>
            <person name="Lovell J.T."/>
            <person name="Sreedasyam A."/>
            <person name="Maumus F."/>
            <person name="Tiley G.P."/>
            <person name="Fernandez-Pozo N."/>
            <person name="Barry K."/>
            <person name="Chen C."/>
            <person name="Wang M."/>
            <person name="Lipzen A."/>
            <person name="Daum C."/>
            <person name="Saski C.A."/>
            <person name="Payton A.C."/>
            <person name="Mcbreen J.C."/>
            <person name="Conrad R.E."/>
            <person name="Kollar L.M."/>
            <person name="Olsson S."/>
            <person name="Huttunen S."/>
            <person name="Landis J.B."/>
            <person name="Wickett N.J."/>
            <person name="Johnson M.G."/>
            <person name="Rensing S.A."/>
            <person name="Grimwood J."/>
            <person name="Schmutz J."/>
            <person name="Mcdaniel S.F."/>
        </authorList>
    </citation>
    <scope>NUCLEOTIDE SEQUENCE [LARGE SCALE GENOMIC DNA]</scope>
    <source>
        <strain evidence="2 3">R40</strain>
    </source>
</reference>
<dbReference type="AlphaFoldDB" id="A0A8T0HJK5"/>
<feature type="signal peptide" evidence="1">
    <location>
        <begin position="1"/>
        <end position="30"/>
    </location>
</feature>
<keyword evidence="3" id="KW-1185">Reference proteome</keyword>
<comment type="caution">
    <text evidence="2">The sequence shown here is derived from an EMBL/GenBank/DDBJ whole genome shotgun (WGS) entry which is preliminary data.</text>
</comment>
<dbReference type="EMBL" id="CM026427">
    <property type="protein sequence ID" value="KAG0570976.1"/>
    <property type="molecule type" value="Genomic_DNA"/>
</dbReference>
<sequence>MQPCTLHANLFNLLLTFDLFIQQAHHLTSARLPHCYVHKPATHIRRQDRRLQMLSSHRPLYFDASFTSVNLLNIQRHSNCSNEHSTLMF</sequence>
<dbReference type="Proteomes" id="UP000822688">
    <property type="component" value="Chromosome 6"/>
</dbReference>
<evidence type="ECO:0000256" key="1">
    <source>
        <dbReference type="SAM" id="SignalP"/>
    </source>
</evidence>
<organism evidence="2 3">
    <name type="scientific">Ceratodon purpureus</name>
    <name type="common">Fire moss</name>
    <name type="synonym">Dicranum purpureum</name>
    <dbReference type="NCBI Taxonomy" id="3225"/>
    <lineage>
        <taxon>Eukaryota</taxon>
        <taxon>Viridiplantae</taxon>
        <taxon>Streptophyta</taxon>
        <taxon>Embryophyta</taxon>
        <taxon>Bryophyta</taxon>
        <taxon>Bryophytina</taxon>
        <taxon>Bryopsida</taxon>
        <taxon>Dicranidae</taxon>
        <taxon>Pseudoditrichales</taxon>
        <taxon>Ditrichaceae</taxon>
        <taxon>Ceratodon</taxon>
    </lineage>
</organism>
<evidence type="ECO:0008006" key="4">
    <source>
        <dbReference type="Google" id="ProtNLM"/>
    </source>
</evidence>
<feature type="chain" id="PRO_5035875642" description="Secreted protein" evidence="1">
    <location>
        <begin position="31"/>
        <end position="89"/>
    </location>
</feature>
<protein>
    <recommendedName>
        <fullName evidence="4">Secreted protein</fullName>
    </recommendedName>
</protein>
<evidence type="ECO:0000313" key="3">
    <source>
        <dbReference type="Proteomes" id="UP000822688"/>
    </source>
</evidence>
<accession>A0A8T0HJK5</accession>
<proteinExistence type="predicted"/>
<name>A0A8T0HJK5_CERPU</name>
<evidence type="ECO:0000313" key="2">
    <source>
        <dbReference type="EMBL" id="KAG0570976.1"/>
    </source>
</evidence>